<evidence type="ECO:0000313" key="1">
    <source>
        <dbReference type="EMBL" id="KZR95988.1"/>
    </source>
</evidence>
<organism evidence="1 2">
    <name type="scientific">Daphnia magna</name>
    <dbReference type="NCBI Taxonomy" id="35525"/>
    <lineage>
        <taxon>Eukaryota</taxon>
        <taxon>Metazoa</taxon>
        <taxon>Ecdysozoa</taxon>
        <taxon>Arthropoda</taxon>
        <taxon>Crustacea</taxon>
        <taxon>Branchiopoda</taxon>
        <taxon>Diplostraca</taxon>
        <taxon>Cladocera</taxon>
        <taxon>Anomopoda</taxon>
        <taxon>Daphniidae</taxon>
        <taxon>Daphnia</taxon>
    </lineage>
</organism>
<comment type="caution">
    <text evidence="1">The sequence shown here is derived from an EMBL/GenBank/DDBJ whole genome shotgun (WGS) entry which is preliminary data.</text>
</comment>
<dbReference type="Proteomes" id="UP000076858">
    <property type="component" value="Unassembled WGS sequence"/>
</dbReference>
<dbReference type="EMBL" id="LRGB01026503">
    <property type="protein sequence ID" value="KZR95988.1"/>
    <property type="molecule type" value="Genomic_DNA"/>
</dbReference>
<evidence type="ECO:0000313" key="2">
    <source>
        <dbReference type="Proteomes" id="UP000076858"/>
    </source>
</evidence>
<reference evidence="1 2" key="1">
    <citation type="submission" date="2016-03" db="EMBL/GenBank/DDBJ databases">
        <title>EvidentialGene: Evidence-directed Construction of Genes on Genomes.</title>
        <authorList>
            <person name="Gilbert D.G."/>
            <person name="Choi J.-H."/>
            <person name="Mockaitis K."/>
            <person name="Colbourne J."/>
            <person name="Pfrender M."/>
        </authorList>
    </citation>
    <scope>NUCLEOTIDE SEQUENCE [LARGE SCALE GENOMIC DNA]</scope>
    <source>
        <strain evidence="1 2">Xinb3</strain>
        <tissue evidence="1">Complete organism</tissue>
    </source>
</reference>
<sequence length="76" mass="8677">TTLYFQSCSHLENLHAKHSLLKIKSIIQCSDYTLPSSACPPFYLCEHEKHFCSVVFEIFLLFCASRPGSKPRQVEA</sequence>
<accession>A0A164DPE8</accession>
<feature type="non-terminal residue" evidence="1">
    <location>
        <position position="1"/>
    </location>
</feature>
<gene>
    <name evidence="1" type="ORF">APZ42_009928</name>
</gene>
<proteinExistence type="predicted"/>
<dbReference type="AlphaFoldDB" id="A0A164DPE8"/>
<name>A0A164DPE8_9CRUS</name>
<keyword evidence="2" id="KW-1185">Reference proteome</keyword>
<protein>
    <submittedName>
        <fullName evidence="1">Uncharacterized protein</fullName>
    </submittedName>
</protein>